<proteinExistence type="predicted"/>
<gene>
    <name evidence="1" type="ORF">Cboi01_000022400</name>
</gene>
<name>A0ACB5TF26_CANBO</name>
<evidence type="ECO:0000313" key="2">
    <source>
        <dbReference type="Proteomes" id="UP001165101"/>
    </source>
</evidence>
<keyword evidence="2" id="KW-1185">Reference proteome</keyword>
<dbReference type="Proteomes" id="UP001165101">
    <property type="component" value="Unassembled WGS sequence"/>
</dbReference>
<dbReference type="EMBL" id="BSXV01000052">
    <property type="protein sequence ID" value="GME87172.1"/>
    <property type="molecule type" value="Genomic_DNA"/>
</dbReference>
<organism evidence="1 2">
    <name type="scientific">Candida boidinii</name>
    <name type="common">Yeast</name>
    <dbReference type="NCBI Taxonomy" id="5477"/>
    <lineage>
        <taxon>Eukaryota</taxon>
        <taxon>Fungi</taxon>
        <taxon>Dikarya</taxon>
        <taxon>Ascomycota</taxon>
        <taxon>Saccharomycotina</taxon>
        <taxon>Pichiomycetes</taxon>
        <taxon>Pichiales</taxon>
        <taxon>Pichiaceae</taxon>
        <taxon>Ogataea</taxon>
        <taxon>Ogataea/Candida clade</taxon>
    </lineage>
</organism>
<accession>A0ACB5TF26</accession>
<evidence type="ECO:0000313" key="1">
    <source>
        <dbReference type="EMBL" id="GME87172.1"/>
    </source>
</evidence>
<comment type="caution">
    <text evidence="1">The sequence shown here is derived from an EMBL/GenBank/DDBJ whole genome shotgun (WGS) entry which is preliminary data.</text>
</comment>
<protein>
    <submittedName>
        <fullName evidence="1">Unnamed protein product</fullName>
    </submittedName>
</protein>
<reference evidence="1" key="1">
    <citation type="submission" date="2023-04" db="EMBL/GenBank/DDBJ databases">
        <title>Candida boidinii NBRC 1967.</title>
        <authorList>
            <person name="Ichikawa N."/>
            <person name="Sato H."/>
            <person name="Tonouchi N."/>
        </authorList>
    </citation>
    <scope>NUCLEOTIDE SEQUENCE</scope>
    <source>
        <strain evidence="1">NBRC 1967</strain>
    </source>
</reference>
<sequence length="408" mass="47189">MESLVDELLNLLTKRVPYYYTKYTSSVNINTQNVTTPRVEIITEFDSSSSSGIDITKTHININDQRETATEGYHVQEKTTISKVFKSIEPICRTTDHQSDYFKTVSAETTDISPINYLDYLHDPYSSYIVFTISIAIVIVYVILQLGVKLDKDTIFMEEMVTSMTDVVETKKPVRVKKENKKVSNIQRKDKTYNEIIVTKDVKKIEIAKESKIDQRTDCFPKATIQTVQFIPREVKHVYNQVKYNGNSKIVKINNQVGRAVCEYFANNMMGFKEKDSDKELNMINCLEDTPYYSLKGLLETYFFNEKSICNIEMINLFYQYKYPLKMGTLNASKKYLMSSKAPKLSEYLIELYGNYDVDLEHLISDISEAADIFPVFLSEEFNLLEFSKLLGYQRVTVLSKIFSKIIA</sequence>